<evidence type="ECO:0000256" key="2">
    <source>
        <dbReference type="ARBA" id="ARBA00023043"/>
    </source>
</evidence>
<dbReference type="PROSITE" id="PS50088">
    <property type="entry name" value="ANK_REPEAT"/>
    <property type="match status" value="8"/>
</dbReference>
<feature type="repeat" description="ANK" evidence="3">
    <location>
        <begin position="219"/>
        <end position="241"/>
    </location>
</feature>
<dbReference type="SMART" id="SM00248">
    <property type="entry name" value="ANK"/>
    <property type="match status" value="15"/>
</dbReference>
<feature type="repeat" description="ANK" evidence="3">
    <location>
        <begin position="253"/>
        <end position="285"/>
    </location>
</feature>
<evidence type="ECO:0000256" key="3">
    <source>
        <dbReference type="PROSITE-ProRule" id="PRU00023"/>
    </source>
</evidence>
<keyword evidence="2 3" id="KW-0040">ANK repeat</keyword>
<dbReference type="SUPFAM" id="SSF48403">
    <property type="entry name" value="Ankyrin repeat"/>
    <property type="match status" value="2"/>
</dbReference>
<reference evidence="4 5" key="2">
    <citation type="submission" date="2018-11" db="EMBL/GenBank/DDBJ databases">
        <authorList>
            <consortium name="Pathogen Informatics"/>
        </authorList>
    </citation>
    <scope>NUCLEOTIDE SEQUENCE [LARGE SCALE GENOMIC DNA]</scope>
</reference>
<protein>
    <submittedName>
        <fullName evidence="6">ANK_REP_REGION domain-containing protein</fullName>
    </submittedName>
</protein>
<keyword evidence="5" id="KW-1185">Reference proteome</keyword>
<dbReference type="PANTHER" id="PTHR24198">
    <property type="entry name" value="ANKYRIN REPEAT AND PROTEIN KINASE DOMAIN-CONTAINING PROTEIN"/>
    <property type="match status" value="1"/>
</dbReference>
<organism evidence="6">
    <name type="scientific">Thelazia callipaeda</name>
    <name type="common">Oriental eyeworm</name>
    <name type="synonym">Parasitic nematode</name>
    <dbReference type="NCBI Taxonomy" id="103827"/>
    <lineage>
        <taxon>Eukaryota</taxon>
        <taxon>Metazoa</taxon>
        <taxon>Ecdysozoa</taxon>
        <taxon>Nematoda</taxon>
        <taxon>Chromadorea</taxon>
        <taxon>Rhabditida</taxon>
        <taxon>Spirurina</taxon>
        <taxon>Spiruromorpha</taxon>
        <taxon>Thelazioidea</taxon>
        <taxon>Thelaziidae</taxon>
        <taxon>Thelazia</taxon>
    </lineage>
</organism>
<dbReference type="Proteomes" id="UP000276776">
    <property type="component" value="Unassembled WGS sequence"/>
</dbReference>
<dbReference type="Pfam" id="PF12796">
    <property type="entry name" value="Ank_2"/>
    <property type="match status" value="4"/>
</dbReference>
<keyword evidence="1" id="KW-0677">Repeat</keyword>
<dbReference type="InterPro" id="IPR036770">
    <property type="entry name" value="Ankyrin_rpt-contain_sf"/>
</dbReference>
<feature type="repeat" description="ANK" evidence="3">
    <location>
        <begin position="108"/>
        <end position="130"/>
    </location>
</feature>
<feature type="repeat" description="ANK" evidence="3">
    <location>
        <begin position="412"/>
        <end position="444"/>
    </location>
</feature>
<dbReference type="PANTHER" id="PTHR24198:SF194">
    <property type="entry name" value="INVERSIN-A"/>
    <property type="match status" value="1"/>
</dbReference>
<feature type="repeat" description="ANK" evidence="3">
    <location>
        <begin position="479"/>
        <end position="511"/>
    </location>
</feature>
<sequence length="601" mass="67538">MNGSFVEAIGLVRDNDMSQFEKLIKQRPQLLEIKRRGRSLLTYALLYDRLRVLQIISKKTPGSLNGEENSESALHWAAKCDARKCCKYLLTLPQHIRDTPWVLLKNRRQITPIHLAALCGHVKILKMLLQSTSLDSENFYQMVTDDMGRSPLHYAASRARLECCELLLDERLGLPIDQKDRNGHTPLMCAAASCYADASEVVILLGRRKINSITSRDNDGRTALHLAVIAQNYTVIDTLLDVLECPSETFDNDARTPLHYAAQRGLQDMVQKLLTAKARNATRDCFGISPAHYAVQGGHQTVVDRLLASTGHMVQFSKFLFIVIPISSQKRYHMGVKFQEQYDSDGRSCFMWSVIADQESLVHYFLENYHPDRNHKDKHGYTALHHAAHIGSLHLVKLLVKEGWNIHEVDNGGGTPLHLSAAKGFTDVVRLLVMIGADCEQTDRQGRTPIFYTCLGGQAHTLNVMITELNCEITHSDKLGRTALHCAAFCGYIACIEVLLNKSEDLIHKEDLDQFTAIHIACEKGRYDCVKYLLKCGAAVNALARIDDCTPLSCAQANGHYQIAKHLIRNGGLFPYQLRNLAASIIQKWWQKVRSQPVNAC</sequence>
<evidence type="ECO:0000313" key="5">
    <source>
        <dbReference type="Proteomes" id="UP000276776"/>
    </source>
</evidence>
<dbReference type="STRING" id="103827.A0A158RAV3"/>
<dbReference type="InterPro" id="IPR002110">
    <property type="entry name" value="Ankyrin_rpt"/>
</dbReference>
<evidence type="ECO:0000313" key="4">
    <source>
        <dbReference type="EMBL" id="VDM96150.1"/>
    </source>
</evidence>
<reference evidence="6" key="1">
    <citation type="submission" date="2016-04" db="UniProtKB">
        <authorList>
            <consortium name="WormBaseParasite"/>
        </authorList>
    </citation>
    <scope>IDENTIFICATION</scope>
</reference>
<dbReference type="OrthoDB" id="1577640at2759"/>
<gene>
    <name evidence="4" type="ORF">TCLT_LOCUS962</name>
</gene>
<proteinExistence type="predicted"/>
<evidence type="ECO:0000313" key="6">
    <source>
        <dbReference type="WBParaSite" id="TCLT_0000096101-mRNA-1"/>
    </source>
</evidence>
<feature type="repeat" description="ANK" evidence="3">
    <location>
        <begin position="147"/>
        <end position="179"/>
    </location>
</feature>
<feature type="repeat" description="ANK" evidence="3">
    <location>
        <begin position="513"/>
        <end position="545"/>
    </location>
</feature>
<evidence type="ECO:0000256" key="1">
    <source>
        <dbReference type="ARBA" id="ARBA00022737"/>
    </source>
</evidence>
<dbReference type="AlphaFoldDB" id="A0A158RAV3"/>
<dbReference type="Gene3D" id="1.25.40.20">
    <property type="entry name" value="Ankyrin repeat-containing domain"/>
    <property type="match status" value="4"/>
</dbReference>
<dbReference type="Pfam" id="PF00023">
    <property type="entry name" value="Ank"/>
    <property type="match status" value="2"/>
</dbReference>
<accession>A0A158RAV3</accession>
<dbReference type="PROSITE" id="PS50297">
    <property type="entry name" value="ANK_REP_REGION"/>
    <property type="match status" value="7"/>
</dbReference>
<dbReference type="OMA" id="SSIDCVH"/>
<dbReference type="PRINTS" id="PR01415">
    <property type="entry name" value="ANKYRIN"/>
</dbReference>
<dbReference type="WBParaSite" id="TCLT_0000096101-mRNA-1">
    <property type="protein sequence ID" value="TCLT_0000096101-mRNA-1"/>
    <property type="gene ID" value="TCLT_0000096101"/>
</dbReference>
<name>A0A158RAV3_THECL</name>
<feature type="repeat" description="ANK" evidence="3">
    <location>
        <begin position="379"/>
        <end position="411"/>
    </location>
</feature>
<dbReference type="EMBL" id="UYYF01000095">
    <property type="protein sequence ID" value="VDM96150.1"/>
    <property type="molecule type" value="Genomic_DNA"/>
</dbReference>